<proteinExistence type="predicted"/>
<dbReference type="Proteomes" id="UP000005945">
    <property type="component" value="Unassembled WGS sequence"/>
</dbReference>
<feature type="compositionally biased region" description="Polar residues" evidence="1">
    <location>
        <begin position="1"/>
        <end position="11"/>
    </location>
</feature>
<dbReference type="EMBL" id="ABED02000028">
    <property type="protein sequence ID" value="EDP21114.1"/>
    <property type="molecule type" value="Genomic_DNA"/>
</dbReference>
<accession>A8SE62</accession>
<gene>
    <name evidence="2" type="ORF">FAEPRAM212_02442</name>
</gene>
<dbReference type="AlphaFoldDB" id="A8SE62"/>
<organism evidence="2 3">
    <name type="scientific">Faecalibacterium prausnitzii M21/2</name>
    <dbReference type="NCBI Taxonomy" id="411485"/>
    <lineage>
        <taxon>Bacteria</taxon>
        <taxon>Bacillati</taxon>
        <taxon>Bacillota</taxon>
        <taxon>Clostridia</taxon>
        <taxon>Eubacteriales</taxon>
        <taxon>Oscillospiraceae</taxon>
        <taxon>Faecalibacterium</taxon>
    </lineage>
</organism>
<reference evidence="2 3" key="1">
    <citation type="submission" date="2007-09" db="EMBL/GenBank/DDBJ databases">
        <title>Draft genome sequence of Faecalibacterium prausnitzii M21/2.</title>
        <authorList>
            <person name="Sudarsanam P."/>
            <person name="Ley R."/>
            <person name="Guruge J."/>
            <person name="Turnbaugh P.J."/>
            <person name="Mahowald M."/>
            <person name="Liep D."/>
            <person name="Gordon J."/>
        </authorList>
    </citation>
    <scope>NUCLEOTIDE SEQUENCE [LARGE SCALE GENOMIC DNA]</scope>
    <source>
        <strain evidence="2 3">M21/2</strain>
    </source>
</reference>
<comment type="caution">
    <text evidence="2">The sequence shown here is derived from an EMBL/GenBank/DDBJ whole genome shotgun (WGS) entry which is preliminary data.</text>
</comment>
<reference evidence="2 3" key="2">
    <citation type="submission" date="2007-09" db="EMBL/GenBank/DDBJ databases">
        <authorList>
            <person name="Fulton L."/>
            <person name="Clifton S."/>
            <person name="Fulton B."/>
            <person name="Xu J."/>
            <person name="Minx P."/>
            <person name="Pepin K.H."/>
            <person name="Johnson M."/>
            <person name="Thiruvilangam P."/>
            <person name="Bhonagiri V."/>
            <person name="Nash W.E."/>
            <person name="Mardis E.R."/>
            <person name="Wilson R.K."/>
        </authorList>
    </citation>
    <scope>NUCLEOTIDE SEQUENCE [LARGE SCALE GENOMIC DNA]</scope>
    <source>
        <strain evidence="2 3">M21/2</strain>
    </source>
</reference>
<evidence type="ECO:0000313" key="2">
    <source>
        <dbReference type="EMBL" id="EDP21114.1"/>
    </source>
</evidence>
<sequence>MLEQRSISASGSPLAGQPPEMRSRAPLFSGKGATKNGSAEAEP</sequence>
<feature type="region of interest" description="Disordered" evidence="1">
    <location>
        <begin position="1"/>
        <end position="43"/>
    </location>
</feature>
<dbReference type="HOGENOM" id="CLU_3233891_0_0_9"/>
<evidence type="ECO:0000313" key="3">
    <source>
        <dbReference type="Proteomes" id="UP000005945"/>
    </source>
</evidence>
<evidence type="ECO:0000256" key="1">
    <source>
        <dbReference type="SAM" id="MobiDB-lite"/>
    </source>
</evidence>
<protein>
    <submittedName>
        <fullName evidence="2">Uncharacterized protein</fullName>
    </submittedName>
</protein>
<name>A8SE62_9FIRM</name>